<dbReference type="InterPro" id="IPR009057">
    <property type="entry name" value="Homeodomain-like_sf"/>
</dbReference>
<gene>
    <name evidence="4" type="ORF">GA0070610_2966</name>
</gene>
<dbReference type="InterPro" id="IPR001647">
    <property type="entry name" value="HTH_TetR"/>
</dbReference>
<feature type="domain" description="HTH tetR-type" evidence="3">
    <location>
        <begin position="14"/>
        <end position="74"/>
    </location>
</feature>
<feature type="DNA-binding region" description="H-T-H motif" evidence="2">
    <location>
        <begin position="37"/>
        <end position="56"/>
    </location>
</feature>
<keyword evidence="5" id="KW-1185">Reference proteome</keyword>
<dbReference type="EMBL" id="LT607733">
    <property type="protein sequence ID" value="SCG16694.1"/>
    <property type="molecule type" value="Genomic_DNA"/>
</dbReference>
<evidence type="ECO:0000313" key="4">
    <source>
        <dbReference type="EMBL" id="SCG16694.1"/>
    </source>
</evidence>
<evidence type="ECO:0000259" key="3">
    <source>
        <dbReference type="PROSITE" id="PS50977"/>
    </source>
</evidence>
<name>A0A1C5G9X2_MICEH</name>
<dbReference type="InterPro" id="IPR050109">
    <property type="entry name" value="HTH-type_TetR-like_transc_reg"/>
</dbReference>
<dbReference type="GO" id="GO:0003700">
    <property type="term" value="F:DNA-binding transcription factor activity"/>
    <property type="evidence" value="ECO:0007669"/>
    <property type="project" value="TreeGrafter"/>
</dbReference>
<dbReference type="AlphaFoldDB" id="A0A1C5G9X2"/>
<accession>A0A1C5G9X2</accession>
<dbReference type="PANTHER" id="PTHR30055:SF226">
    <property type="entry name" value="HTH-TYPE TRANSCRIPTIONAL REGULATOR PKSA"/>
    <property type="match status" value="1"/>
</dbReference>
<proteinExistence type="predicted"/>
<dbReference type="Gene3D" id="1.10.357.10">
    <property type="entry name" value="Tetracycline Repressor, domain 2"/>
    <property type="match status" value="1"/>
</dbReference>
<dbReference type="Pfam" id="PF00440">
    <property type="entry name" value="TetR_N"/>
    <property type="match status" value="1"/>
</dbReference>
<dbReference type="GeneID" id="95802753"/>
<dbReference type="PRINTS" id="PR00455">
    <property type="entry name" value="HTHTETR"/>
</dbReference>
<organism evidence="4 5">
    <name type="scientific">Micromonospora echinofusca</name>
    <dbReference type="NCBI Taxonomy" id="47858"/>
    <lineage>
        <taxon>Bacteria</taxon>
        <taxon>Bacillati</taxon>
        <taxon>Actinomycetota</taxon>
        <taxon>Actinomycetes</taxon>
        <taxon>Micromonosporales</taxon>
        <taxon>Micromonosporaceae</taxon>
        <taxon>Micromonospora</taxon>
    </lineage>
</organism>
<evidence type="ECO:0000313" key="5">
    <source>
        <dbReference type="Proteomes" id="UP000198251"/>
    </source>
</evidence>
<keyword evidence="1 2" id="KW-0238">DNA-binding</keyword>
<dbReference type="PROSITE" id="PS50977">
    <property type="entry name" value="HTH_TETR_2"/>
    <property type="match status" value="1"/>
</dbReference>
<dbReference type="GO" id="GO:0000976">
    <property type="term" value="F:transcription cis-regulatory region binding"/>
    <property type="evidence" value="ECO:0007669"/>
    <property type="project" value="TreeGrafter"/>
</dbReference>
<evidence type="ECO:0000256" key="1">
    <source>
        <dbReference type="ARBA" id="ARBA00023125"/>
    </source>
</evidence>
<dbReference type="PANTHER" id="PTHR30055">
    <property type="entry name" value="HTH-TYPE TRANSCRIPTIONAL REGULATOR RUTR"/>
    <property type="match status" value="1"/>
</dbReference>
<reference evidence="4 5" key="1">
    <citation type="submission" date="2016-06" db="EMBL/GenBank/DDBJ databases">
        <authorList>
            <person name="Kjaerup R.B."/>
            <person name="Dalgaard T.S."/>
            <person name="Juul-Madsen H.R."/>
        </authorList>
    </citation>
    <scope>NUCLEOTIDE SEQUENCE [LARGE SCALE GENOMIC DNA]</scope>
    <source>
        <strain evidence="4 5">DSM 43913</strain>
    </source>
</reference>
<dbReference type="Proteomes" id="UP000198251">
    <property type="component" value="Chromosome I"/>
</dbReference>
<dbReference type="SUPFAM" id="SSF46689">
    <property type="entry name" value="Homeodomain-like"/>
    <property type="match status" value="1"/>
</dbReference>
<protein>
    <submittedName>
        <fullName evidence="4">Transcriptional regulator, TetR family</fullName>
    </submittedName>
</protein>
<dbReference type="RefSeq" id="WP_089000548.1">
    <property type="nucleotide sequence ID" value="NZ_LT607733.1"/>
</dbReference>
<sequence length="193" mass="20661">MPKIQAPTVAEHRARQRRAILAAARELLAESGAQAPSLAEVGKRTGLARPSVYQYFKSREDLLNAVIADMFPQWSAYVTQQMDRATDPGGRVLAYVEANLRLVAQGEHAVMRGLAASVPGAVLAEESRVLHDQLRTPLVAALAEHGASDPAAAAELVQAVVYASSQMIENGTPEAAVLALTRELLGPYLRQQG</sequence>
<evidence type="ECO:0000256" key="2">
    <source>
        <dbReference type="PROSITE-ProRule" id="PRU00335"/>
    </source>
</evidence>